<feature type="domain" description="NADH:flavin oxidoreductase/NADH oxidase N-terminal" evidence="10">
    <location>
        <begin position="9"/>
        <end position="358"/>
    </location>
</feature>
<dbReference type="RefSeq" id="WP_132382730.1">
    <property type="nucleotide sequence ID" value="NZ_DAITGU010000020.1"/>
</dbReference>
<protein>
    <submittedName>
        <fullName evidence="12">2-enoate reductase</fullName>
    </submittedName>
</protein>
<keyword evidence="6" id="KW-0479">Metal-binding</keyword>
<evidence type="ECO:0000256" key="8">
    <source>
        <dbReference type="ARBA" id="ARBA00023004"/>
    </source>
</evidence>
<evidence type="ECO:0000256" key="3">
    <source>
        <dbReference type="ARBA" id="ARBA00011048"/>
    </source>
</evidence>
<dbReference type="Gene3D" id="3.20.20.70">
    <property type="entry name" value="Aldolase class I"/>
    <property type="match status" value="1"/>
</dbReference>
<accession>A0A4R3K2R0</accession>
<dbReference type="AlphaFoldDB" id="A0A4R3K2R0"/>
<organism evidence="12 13">
    <name type="scientific">Muricomes intestini</name>
    <dbReference type="NCBI Taxonomy" id="1796634"/>
    <lineage>
        <taxon>Bacteria</taxon>
        <taxon>Bacillati</taxon>
        <taxon>Bacillota</taxon>
        <taxon>Clostridia</taxon>
        <taxon>Lachnospirales</taxon>
        <taxon>Lachnospiraceae</taxon>
        <taxon>Muricomes</taxon>
    </lineage>
</organism>
<dbReference type="InterPro" id="IPR013785">
    <property type="entry name" value="Aldolase_TIM"/>
</dbReference>
<keyword evidence="5" id="KW-0288">FMN</keyword>
<dbReference type="PANTHER" id="PTHR42917">
    <property type="entry name" value="2,4-DIENOYL-COA REDUCTASE"/>
    <property type="match status" value="1"/>
</dbReference>
<evidence type="ECO:0000259" key="10">
    <source>
        <dbReference type="Pfam" id="PF00724"/>
    </source>
</evidence>
<dbReference type="Gene3D" id="3.40.50.720">
    <property type="entry name" value="NAD(P)-binding Rossmann-like Domain"/>
    <property type="match status" value="1"/>
</dbReference>
<reference evidence="12 13" key="1">
    <citation type="submission" date="2019-03" db="EMBL/GenBank/DDBJ databases">
        <title>Genomic Encyclopedia of Type Strains, Phase IV (KMG-IV): sequencing the most valuable type-strain genomes for metagenomic binning, comparative biology and taxonomic classification.</title>
        <authorList>
            <person name="Goeker M."/>
        </authorList>
    </citation>
    <scope>NUCLEOTIDE SEQUENCE [LARGE SCALE GENOMIC DNA]</scope>
    <source>
        <strain evidence="12 13">DSM 29489</strain>
    </source>
</reference>
<keyword evidence="9" id="KW-0411">Iron-sulfur</keyword>
<dbReference type="PRINTS" id="PR00411">
    <property type="entry name" value="PNDRDTASEI"/>
</dbReference>
<dbReference type="GO" id="GO:0046872">
    <property type="term" value="F:metal ion binding"/>
    <property type="evidence" value="ECO:0007669"/>
    <property type="project" value="UniProtKB-KW"/>
</dbReference>
<keyword evidence="8" id="KW-0408">Iron</keyword>
<sequence>MGRLQAISRPWKIGNMEIKNRTVMAAMGIHSQRMVNHDNSYTQDGIDYFVERAKGGIGLIITGGMAVQNKYDSVEGGNCVLNSGDEFITNTRKLTDEVHKYGAKIVCQLSAASGRTAPVWFMSGEPIAPSDGLPNVWKPEIKHRALTKEDIEMYLHGFEVGARLCKDAGFDGVEIHAMHEGYLLDQFSLANMNTREDEYGGPRLENRLRFAKEIVERIHAACGDDFPVLMRYSVTSKMKGFNQGALPGETFDEFGRTREESIEVARLLEKYGYAALDADNGTYDSWFWAHPPVYMPEACNLEDCAFIKEKVNIPVICAGRMEDPAADDKAIREGKIDAIGLARSLLADPYWPKKAMNDKAEHIRPCIACHVGCLQRIFNMKDMSCALNPACCNEKAYELKPTASPKNVMVIGGGIAGMETARVCALRGHKVDLYEKADRLGGMFIAASSMSFKKADRKLISWYEQQMKETGVTVHMNCNVTTDHVKLENPDVVYVATGSAPRILSGVPGSDSPHVVSAVDALLGKKPIGEHVVIIGGGLTGIEIAYEQALTGKEVNVVEVLPEILSKKEDLCAANENMLRMAIEQYHIGIHTDTQIVQISEDSVTIEKDGKQTVLPSDTVISSIGYISEHSLAEQLEDCGVQFETLGDCDHVSNLMGAIWKAFESASKI</sequence>
<dbReference type="GO" id="GO:0010181">
    <property type="term" value="F:FMN binding"/>
    <property type="evidence" value="ECO:0007669"/>
    <property type="project" value="InterPro"/>
</dbReference>
<evidence type="ECO:0000256" key="2">
    <source>
        <dbReference type="ARBA" id="ARBA00001966"/>
    </source>
</evidence>
<keyword evidence="7" id="KW-0560">Oxidoreductase</keyword>
<dbReference type="OrthoDB" id="9772736at2"/>
<evidence type="ECO:0000256" key="7">
    <source>
        <dbReference type="ARBA" id="ARBA00023002"/>
    </source>
</evidence>
<dbReference type="Gene3D" id="3.50.50.60">
    <property type="entry name" value="FAD/NAD(P)-binding domain"/>
    <property type="match status" value="1"/>
</dbReference>
<evidence type="ECO:0000256" key="1">
    <source>
        <dbReference type="ARBA" id="ARBA00001917"/>
    </source>
</evidence>
<dbReference type="PRINTS" id="PR00368">
    <property type="entry name" value="FADPNR"/>
</dbReference>
<evidence type="ECO:0000313" key="12">
    <source>
        <dbReference type="EMBL" id="TCS76726.1"/>
    </source>
</evidence>
<dbReference type="Pfam" id="PF00724">
    <property type="entry name" value="Oxidored_FMN"/>
    <property type="match status" value="1"/>
</dbReference>
<dbReference type="InterPro" id="IPR001155">
    <property type="entry name" value="OxRdtase_FMN_N"/>
</dbReference>
<name>A0A4R3K2R0_9FIRM</name>
<dbReference type="InterPro" id="IPR051793">
    <property type="entry name" value="NADH:flavin_oxidoreductase"/>
</dbReference>
<feature type="domain" description="FAD/NAD(P)-binding" evidence="11">
    <location>
        <begin position="492"/>
        <end position="641"/>
    </location>
</feature>
<dbReference type="SUPFAM" id="SSF51395">
    <property type="entry name" value="FMN-linked oxidoreductases"/>
    <property type="match status" value="1"/>
</dbReference>
<evidence type="ECO:0000256" key="6">
    <source>
        <dbReference type="ARBA" id="ARBA00022723"/>
    </source>
</evidence>
<dbReference type="Proteomes" id="UP000295726">
    <property type="component" value="Unassembled WGS sequence"/>
</dbReference>
<dbReference type="GO" id="GO:0016491">
    <property type="term" value="F:oxidoreductase activity"/>
    <property type="evidence" value="ECO:0007669"/>
    <property type="project" value="UniProtKB-KW"/>
</dbReference>
<proteinExistence type="inferred from homology"/>
<dbReference type="GO" id="GO:0051536">
    <property type="term" value="F:iron-sulfur cluster binding"/>
    <property type="evidence" value="ECO:0007669"/>
    <property type="project" value="UniProtKB-KW"/>
</dbReference>
<evidence type="ECO:0000256" key="9">
    <source>
        <dbReference type="ARBA" id="ARBA00023014"/>
    </source>
</evidence>
<dbReference type="EMBL" id="SLZZ01000022">
    <property type="protein sequence ID" value="TCS76726.1"/>
    <property type="molecule type" value="Genomic_DNA"/>
</dbReference>
<comment type="cofactor">
    <cofactor evidence="2">
        <name>[4Fe-4S] cluster</name>
        <dbReference type="ChEBI" id="CHEBI:49883"/>
    </cofactor>
</comment>
<evidence type="ECO:0000256" key="5">
    <source>
        <dbReference type="ARBA" id="ARBA00022643"/>
    </source>
</evidence>
<comment type="similarity">
    <text evidence="3">In the N-terminal section; belongs to the NADH:flavin oxidoreductase/NADH oxidase family.</text>
</comment>
<keyword evidence="13" id="KW-1185">Reference proteome</keyword>
<dbReference type="Pfam" id="PF07992">
    <property type="entry name" value="Pyr_redox_2"/>
    <property type="match status" value="2"/>
</dbReference>
<dbReference type="PANTHER" id="PTHR42917:SF2">
    <property type="entry name" value="2,4-DIENOYL-COA REDUCTASE [(2E)-ENOYL-COA-PRODUCING]"/>
    <property type="match status" value="1"/>
</dbReference>
<evidence type="ECO:0000313" key="13">
    <source>
        <dbReference type="Proteomes" id="UP000295726"/>
    </source>
</evidence>
<evidence type="ECO:0000256" key="4">
    <source>
        <dbReference type="ARBA" id="ARBA00022630"/>
    </source>
</evidence>
<evidence type="ECO:0000259" key="11">
    <source>
        <dbReference type="Pfam" id="PF07992"/>
    </source>
</evidence>
<keyword evidence="4" id="KW-0285">Flavoprotein</keyword>
<comment type="caution">
    <text evidence="12">The sequence shown here is derived from an EMBL/GenBank/DDBJ whole genome shotgun (WGS) entry which is preliminary data.</text>
</comment>
<dbReference type="InterPro" id="IPR023753">
    <property type="entry name" value="FAD/NAD-binding_dom"/>
</dbReference>
<feature type="domain" description="FAD/NAD(P)-binding" evidence="11">
    <location>
        <begin position="394"/>
        <end position="482"/>
    </location>
</feature>
<gene>
    <name evidence="12" type="ORF">EDD59_12223</name>
</gene>
<comment type="cofactor">
    <cofactor evidence="1">
        <name>FMN</name>
        <dbReference type="ChEBI" id="CHEBI:58210"/>
    </cofactor>
</comment>
<dbReference type="SUPFAM" id="SSF51905">
    <property type="entry name" value="FAD/NAD(P)-binding domain"/>
    <property type="match status" value="1"/>
</dbReference>
<dbReference type="InterPro" id="IPR036188">
    <property type="entry name" value="FAD/NAD-bd_sf"/>
</dbReference>